<feature type="transmembrane region" description="Helical" evidence="1">
    <location>
        <begin position="368"/>
        <end position="388"/>
    </location>
</feature>
<feature type="transmembrane region" description="Helical" evidence="1">
    <location>
        <begin position="340"/>
        <end position="362"/>
    </location>
</feature>
<reference evidence="2 3" key="1">
    <citation type="journal article" date="2016" name="Nat. Commun.">
        <title>Thousands of microbial genomes shed light on interconnected biogeochemical processes in an aquifer system.</title>
        <authorList>
            <person name="Anantharaman K."/>
            <person name="Brown C.T."/>
            <person name="Hug L.A."/>
            <person name="Sharon I."/>
            <person name="Castelle C.J."/>
            <person name="Probst A.J."/>
            <person name="Thomas B.C."/>
            <person name="Singh A."/>
            <person name="Wilkins M.J."/>
            <person name="Karaoz U."/>
            <person name="Brodie E.L."/>
            <person name="Williams K.H."/>
            <person name="Hubbard S.S."/>
            <person name="Banfield J.F."/>
        </authorList>
    </citation>
    <scope>NUCLEOTIDE SEQUENCE [LARGE SCALE GENOMIC DNA]</scope>
</reference>
<keyword evidence="1" id="KW-0812">Transmembrane</keyword>
<feature type="transmembrane region" description="Helical" evidence="1">
    <location>
        <begin position="186"/>
        <end position="204"/>
    </location>
</feature>
<accession>A0A1F5YHB9</accession>
<feature type="transmembrane region" description="Helical" evidence="1">
    <location>
        <begin position="279"/>
        <end position="298"/>
    </location>
</feature>
<feature type="transmembrane region" description="Helical" evidence="1">
    <location>
        <begin position="48"/>
        <end position="66"/>
    </location>
</feature>
<name>A0A1F5YHB9_9BACT</name>
<dbReference type="EMBL" id="MFIY01000049">
    <property type="protein sequence ID" value="OGF99513.1"/>
    <property type="molecule type" value="Genomic_DNA"/>
</dbReference>
<protein>
    <recommendedName>
        <fullName evidence="4">Glycosyltransferase RgtA/B/C/D-like domain-containing protein</fullName>
    </recommendedName>
</protein>
<dbReference type="Proteomes" id="UP000178230">
    <property type="component" value="Unassembled WGS sequence"/>
</dbReference>
<evidence type="ECO:0000313" key="3">
    <source>
        <dbReference type="Proteomes" id="UP000178230"/>
    </source>
</evidence>
<feature type="transmembrane region" description="Helical" evidence="1">
    <location>
        <begin position="78"/>
        <end position="95"/>
    </location>
</feature>
<organism evidence="2 3">
    <name type="scientific">Candidatus Gottesmanbacteria bacterium RBG_13_37_7</name>
    <dbReference type="NCBI Taxonomy" id="1798369"/>
    <lineage>
        <taxon>Bacteria</taxon>
        <taxon>Candidatus Gottesmaniibacteriota</taxon>
    </lineage>
</organism>
<evidence type="ECO:0008006" key="4">
    <source>
        <dbReference type="Google" id="ProtNLM"/>
    </source>
</evidence>
<feature type="transmembrane region" description="Helical" evidence="1">
    <location>
        <begin position="210"/>
        <end position="228"/>
    </location>
</feature>
<keyword evidence="1" id="KW-0472">Membrane</keyword>
<evidence type="ECO:0000313" key="2">
    <source>
        <dbReference type="EMBL" id="OGF99513.1"/>
    </source>
</evidence>
<feature type="transmembrane region" description="Helical" evidence="1">
    <location>
        <begin position="240"/>
        <end position="267"/>
    </location>
</feature>
<dbReference type="AlphaFoldDB" id="A0A1F5YHB9"/>
<evidence type="ECO:0000256" key="1">
    <source>
        <dbReference type="SAM" id="Phobius"/>
    </source>
</evidence>
<comment type="caution">
    <text evidence="2">The sequence shown here is derived from an EMBL/GenBank/DDBJ whole genome shotgun (WGS) entry which is preliminary data.</text>
</comment>
<feature type="transmembrane region" description="Helical" evidence="1">
    <location>
        <begin position="12"/>
        <end position="36"/>
    </location>
</feature>
<sequence length="570" mass="66322">MNIFFYREKISLTIILKTLLICVITVVIALLDFYAYQKKGLYSIWANRLWIGGMIWFYCQSLWFTGHIIWQDIRKRKVIGIVALMIVTILASFKINSFPITLSGEGAIEENTALEYMNKADWGYTDTVLFGNISRQYIMTALPSYFLGRDIVTHRLGPLLIFLSGIYMFYTGLRYYYSRSASSTEFASLAVIAMLSFPVVIVMLRVFDAVILPLAFTLQTIGFFLIVIKKPSLTTMSAFIWIFTMLSTVYTPALSPWFLLTFCVFIISIREFIRKNGYLAILWLSCFILSLSIGYNAYRTRSDIKLPQQNTITLKIAIDKSIESFEYFFIKNTHMYDQNVLYVGQLMFFPTVVYLIGAVLFFWNFKHFALSLWIIATIIISGLSPGYARPPIHYGIHRALVVLPFFLFGLIDVLTRYKIKLSSRLFFLLFVVLISYNTYSIHSIYRISQENFDIRAVILRETLSTAKKYSYNPNTEIQLGIFTKDDNLKFMEDHFNYFLPKYSLIKDQSPCTDSSNIHSFGIFYIDPSICSEDFLRKNRHFSIEKISSEILKKKYPQLYKVIYIPSQKIY</sequence>
<feature type="transmembrane region" description="Helical" evidence="1">
    <location>
        <begin position="400"/>
        <end position="419"/>
    </location>
</feature>
<keyword evidence="1" id="KW-1133">Transmembrane helix</keyword>
<feature type="transmembrane region" description="Helical" evidence="1">
    <location>
        <begin position="156"/>
        <end position="177"/>
    </location>
</feature>
<feature type="transmembrane region" description="Helical" evidence="1">
    <location>
        <begin position="425"/>
        <end position="445"/>
    </location>
</feature>
<proteinExistence type="predicted"/>
<gene>
    <name evidence="2" type="ORF">A2Y99_02825</name>
</gene>